<comment type="caution">
    <text evidence="4">The sequence shown here is derived from an EMBL/GenBank/DDBJ whole genome shotgun (WGS) entry which is preliminary data.</text>
</comment>
<evidence type="ECO:0000256" key="2">
    <source>
        <dbReference type="PIRNR" id="PIRNR028983"/>
    </source>
</evidence>
<gene>
    <name evidence="4" type="ORF">D0Y65_020079</name>
</gene>
<feature type="region of interest" description="Disordered" evidence="3">
    <location>
        <begin position="41"/>
        <end position="81"/>
    </location>
</feature>
<dbReference type="Gramene" id="XM_028388873.1">
    <property type="protein sequence ID" value="XP_028244674.1"/>
    <property type="gene ID" value="LOC114422489"/>
</dbReference>
<keyword evidence="5" id="KW-1185">Reference proteome</keyword>
<evidence type="ECO:0000256" key="1">
    <source>
        <dbReference type="ARBA" id="ARBA00006781"/>
    </source>
</evidence>
<dbReference type="Pfam" id="PF13862">
    <property type="entry name" value="BCCIP"/>
    <property type="match status" value="1"/>
</dbReference>
<accession>A0A445JCA4</accession>
<evidence type="ECO:0000256" key="3">
    <source>
        <dbReference type="SAM" id="MobiDB-lite"/>
    </source>
</evidence>
<feature type="compositionally biased region" description="Polar residues" evidence="3">
    <location>
        <begin position="1"/>
        <end position="11"/>
    </location>
</feature>
<dbReference type="PIRSF" id="PIRSF028983">
    <property type="entry name" value="BCP1"/>
    <property type="match status" value="1"/>
</dbReference>
<dbReference type="EMBL" id="QZWG01000008">
    <property type="protein sequence ID" value="RZB96078.1"/>
    <property type="molecule type" value="Genomic_DNA"/>
</dbReference>
<organism evidence="4 5">
    <name type="scientific">Glycine soja</name>
    <name type="common">Wild soybean</name>
    <dbReference type="NCBI Taxonomy" id="3848"/>
    <lineage>
        <taxon>Eukaryota</taxon>
        <taxon>Viridiplantae</taxon>
        <taxon>Streptophyta</taxon>
        <taxon>Embryophyta</taxon>
        <taxon>Tracheophyta</taxon>
        <taxon>Spermatophyta</taxon>
        <taxon>Magnoliopsida</taxon>
        <taxon>eudicotyledons</taxon>
        <taxon>Gunneridae</taxon>
        <taxon>Pentapetalae</taxon>
        <taxon>rosids</taxon>
        <taxon>fabids</taxon>
        <taxon>Fabales</taxon>
        <taxon>Fabaceae</taxon>
        <taxon>Papilionoideae</taxon>
        <taxon>50 kb inversion clade</taxon>
        <taxon>NPAAA clade</taxon>
        <taxon>indigoferoid/millettioid clade</taxon>
        <taxon>Phaseoleae</taxon>
        <taxon>Glycine</taxon>
        <taxon>Glycine subgen. Soja</taxon>
    </lineage>
</organism>
<evidence type="ECO:0000313" key="5">
    <source>
        <dbReference type="Proteomes" id="UP000289340"/>
    </source>
</evidence>
<dbReference type="AlphaFoldDB" id="A0A445JCA4"/>
<sequence>MRSQLVKSNIKTPPRPKRRRQPLKSWPVTFSPFARALALSRITSLSPPNPTPTLSAKKPQPSHGSVHSDLSQPEHSESSDEDFDGVVQADFSFFDPKPNDFHGAKTLLQTYLDDQEWDLSAFVDLILAQTTVGSVVKIEDDEDEGLFALVTALNLYRYREHKCIATVKDFLLHKVRQEKSVHDQLKLLLGEQAHDVGLLVSQRMVNLPPQLLPPLYDALFDEVSWATEDEPTEELQNSFKFKHYIILTKIYVLKNVEQKRKQSNGSDEAIIYIKLEDEIFHKLSSWSFCFPLQTQQLAPHELRNYRSTGLIVAVEADKIPTFRQELASLINET</sequence>
<proteinExistence type="inferred from homology"/>
<feature type="compositionally biased region" description="Polar residues" evidence="3">
    <location>
        <begin position="62"/>
        <end position="71"/>
    </location>
</feature>
<dbReference type="InterPro" id="IPR025602">
    <property type="entry name" value="BCP1_family"/>
</dbReference>
<feature type="region of interest" description="Disordered" evidence="3">
    <location>
        <begin position="1"/>
        <end position="26"/>
    </location>
</feature>
<dbReference type="GO" id="GO:0005634">
    <property type="term" value="C:nucleus"/>
    <property type="evidence" value="ECO:0007669"/>
    <property type="project" value="TreeGrafter"/>
</dbReference>
<dbReference type="PANTHER" id="PTHR13261:SF0">
    <property type="entry name" value="BRCA2 AND CDKN1A-INTERACTING PROTEIN"/>
    <property type="match status" value="1"/>
</dbReference>
<evidence type="ECO:0000313" key="4">
    <source>
        <dbReference type="EMBL" id="RZB96078.1"/>
    </source>
</evidence>
<dbReference type="Proteomes" id="UP000289340">
    <property type="component" value="Chromosome 8"/>
</dbReference>
<protein>
    <recommendedName>
        <fullName evidence="2">Protein BCCIP homolog</fullName>
    </recommendedName>
</protein>
<comment type="similarity">
    <text evidence="1 2">Belongs to the BCP1 family.</text>
</comment>
<reference evidence="4 5" key="1">
    <citation type="submission" date="2018-09" db="EMBL/GenBank/DDBJ databases">
        <title>A high-quality reference genome of wild soybean provides a powerful tool to mine soybean genomes.</title>
        <authorList>
            <person name="Xie M."/>
            <person name="Chung C.Y.L."/>
            <person name="Li M.-W."/>
            <person name="Wong F.-L."/>
            <person name="Chan T.-F."/>
            <person name="Lam H.-M."/>
        </authorList>
    </citation>
    <scope>NUCLEOTIDE SEQUENCE [LARGE SCALE GENOMIC DNA]</scope>
    <source>
        <strain evidence="5">cv. W05</strain>
        <tissue evidence="4">Hypocotyl of etiolated seedlings</tissue>
    </source>
</reference>
<name>A0A445JCA4_GLYSO</name>
<dbReference type="PANTHER" id="PTHR13261">
    <property type="entry name" value="BRCA2 AND CDKN1A INTERACTING PROTEIN"/>
    <property type="match status" value="1"/>
</dbReference>